<dbReference type="InterPro" id="IPR044862">
    <property type="entry name" value="Pro_4_hyd_alph_FE2OG_OXY"/>
</dbReference>
<dbReference type="GO" id="GO:0005506">
    <property type="term" value="F:iron ion binding"/>
    <property type="evidence" value="ECO:0007669"/>
    <property type="project" value="UniProtKB-UniRule"/>
</dbReference>
<keyword evidence="6 7" id="KW-0408">Iron</keyword>
<evidence type="ECO:0000256" key="4">
    <source>
        <dbReference type="ARBA" id="ARBA00022964"/>
    </source>
</evidence>
<feature type="binding site" evidence="7">
    <location>
        <position position="98"/>
    </location>
    <ligand>
        <name>Fe cation</name>
        <dbReference type="ChEBI" id="CHEBI:24875"/>
    </ligand>
</feature>
<dbReference type="InterPro" id="IPR006620">
    <property type="entry name" value="Pro_4_hyd_alph"/>
</dbReference>
<dbReference type="NCBIfam" id="NF003974">
    <property type="entry name" value="PRK05467.1-3"/>
    <property type="match status" value="1"/>
</dbReference>
<keyword evidence="2 7" id="KW-0479">Metal-binding</keyword>
<dbReference type="InterPro" id="IPR023550">
    <property type="entry name" value="PKHD_hydroxylase"/>
</dbReference>
<dbReference type="GO" id="GO:0016706">
    <property type="term" value="F:2-oxoglutarate-dependent dioxygenase activity"/>
    <property type="evidence" value="ECO:0007669"/>
    <property type="project" value="UniProtKB-UniRule"/>
</dbReference>
<evidence type="ECO:0000256" key="3">
    <source>
        <dbReference type="ARBA" id="ARBA00022896"/>
    </source>
</evidence>
<reference evidence="9 10" key="1">
    <citation type="submission" date="2016-11" db="EMBL/GenBank/DDBJ databases">
        <title>Mixed transmission modes and dynamic genome evolution in an obligate animal-bacterial symbiosis.</title>
        <authorList>
            <person name="Russell S.L."/>
            <person name="Corbett-Detig R.B."/>
            <person name="Cavanaugh C.M."/>
        </authorList>
    </citation>
    <scope>NUCLEOTIDE SEQUENCE [LARGE SCALE GENOMIC DNA]</scope>
    <source>
        <strain evidence="9">Sveles-Q1</strain>
    </source>
</reference>
<dbReference type="PANTHER" id="PTHR41536:SF1">
    <property type="entry name" value="PKHD-TYPE HYDROXYLASE YBIX"/>
    <property type="match status" value="1"/>
</dbReference>
<feature type="domain" description="Fe2OG dioxygenase" evidence="8">
    <location>
        <begin position="78"/>
        <end position="176"/>
    </location>
</feature>
<evidence type="ECO:0000256" key="5">
    <source>
        <dbReference type="ARBA" id="ARBA00023002"/>
    </source>
</evidence>
<dbReference type="GO" id="GO:0006879">
    <property type="term" value="P:intracellular iron ion homeostasis"/>
    <property type="evidence" value="ECO:0007669"/>
    <property type="project" value="TreeGrafter"/>
</dbReference>
<protein>
    <submittedName>
        <fullName evidence="9">Fe2+-dependent dioxygenase</fullName>
    </submittedName>
</protein>
<dbReference type="GO" id="GO:0031418">
    <property type="term" value="F:L-ascorbic acid binding"/>
    <property type="evidence" value="ECO:0007669"/>
    <property type="project" value="UniProtKB-KW"/>
</dbReference>
<dbReference type="Proteomes" id="UP000191110">
    <property type="component" value="Unassembled WGS sequence"/>
</dbReference>
<evidence type="ECO:0000313" key="10">
    <source>
        <dbReference type="Proteomes" id="UP000191110"/>
    </source>
</evidence>
<proteinExistence type="inferred from homology"/>
<evidence type="ECO:0000256" key="1">
    <source>
        <dbReference type="ARBA" id="ARBA00001961"/>
    </source>
</evidence>
<sequence length="224" mass="24754">MLLHIPKVLESEELQAVVNVLNQSQFVDGKLTAGQAAERVKSNLELGRDQPQRDPLAKIIIGALHRSEIFNQAALPYKIATPLFARYTAGMSYGSHVDDPIMGAPGPLYRTDVSFTVFLTEPDAYEGGELTVRTNWGEQQVKFAAGDAVIYPSGTLHRVAEVTGGERMVAVGWAQSVVRDPAQREILYELGQARNSLLKSSPQSEECDWVDHSYINLVRMWGEV</sequence>
<feature type="binding site" evidence="7">
    <location>
        <position position="96"/>
    </location>
    <ligand>
        <name>Fe cation</name>
        <dbReference type="ChEBI" id="CHEBI:24875"/>
    </ligand>
</feature>
<evidence type="ECO:0000256" key="6">
    <source>
        <dbReference type="ARBA" id="ARBA00023004"/>
    </source>
</evidence>
<accession>A0A1T2L6S3</accession>
<dbReference type="HAMAP" id="MF_00657">
    <property type="entry name" value="Hydroxyl_YbiX"/>
    <property type="match status" value="1"/>
</dbReference>
<name>A0A1T2L6S3_9GAMM</name>
<dbReference type="EMBL" id="MPRL01000017">
    <property type="protein sequence ID" value="OOZ40808.1"/>
    <property type="molecule type" value="Genomic_DNA"/>
</dbReference>
<keyword evidence="4 7" id="KW-0223">Dioxygenase</keyword>
<feature type="binding site" evidence="7">
    <location>
        <position position="157"/>
    </location>
    <ligand>
        <name>Fe cation</name>
        <dbReference type="ChEBI" id="CHEBI:24875"/>
    </ligand>
</feature>
<comment type="caution">
    <text evidence="9">The sequence shown here is derived from an EMBL/GenBank/DDBJ whole genome shotgun (WGS) entry which is preliminary data.</text>
</comment>
<keyword evidence="10" id="KW-1185">Reference proteome</keyword>
<dbReference type="RefSeq" id="WP_078483224.1">
    <property type="nucleotide sequence ID" value="NZ_MPRL01000017.1"/>
</dbReference>
<keyword evidence="5 7" id="KW-0560">Oxidoreductase</keyword>
<dbReference type="NCBIfam" id="NF003975">
    <property type="entry name" value="PRK05467.1-4"/>
    <property type="match status" value="1"/>
</dbReference>
<comment type="cofactor">
    <cofactor evidence="1 7">
        <name>L-ascorbate</name>
        <dbReference type="ChEBI" id="CHEBI:38290"/>
    </cofactor>
</comment>
<dbReference type="PROSITE" id="PS51471">
    <property type="entry name" value="FE2OG_OXY"/>
    <property type="match status" value="1"/>
</dbReference>
<dbReference type="Gene3D" id="2.60.120.620">
    <property type="entry name" value="q2cbj1_9rhob like domain"/>
    <property type="match status" value="1"/>
</dbReference>
<dbReference type="Pfam" id="PF13640">
    <property type="entry name" value="2OG-FeII_Oxy_3"/>
    <property type="match status" value="1"/>
</dbReference>
<organism evidence="9 10">
    <name type="scientific">Solemya pervernicosa gill symbiont</name>
    <dbReference type="NCBI Taxonomy" id="642797"/>
    <lineage>
        <taxon>Bacteria</taxon>
        <taxon>Pseudomonadati</taxon>
        <taxon>Pseudomonadota</taxon>
        <taxon>Gammaproteobacteria</taxon>
        <taxon>sulfur-oxidizing symbionts</taxon>
    </lineage>
</organism>
<dbReference type="AlphaFoldDB" id="A0A1T2L6S3"/>
<dbReference type="SMART" id="SM00702">
    <property type="entry name" value="P4Hc"/>
    <property type="match status" value="1"/>
</dbReference>
<dbReference type="Gene3D" id="4.10.860.20">
    <property type="entry name" value="Rabenosyn, Rab binding domain"/>
    <property type="match status" value="1"/>
</dbReference>
<comment type="cofactor">
    <cofactor evidence="7">
        <name>Fe(2+)</name>
        <dbReference type="ChEBI" id="CHEBI:29033"/>
    </cofactor>
    <text evidence="7">Binds 1 Fe(2+) ion per subunit.</text>
</comment>
<dbReference type="PANTHER" id="PTHR41536">
    <property type="entry name" value="PKHD-TYPE HYDROXYLASE YBIX"/>
    <property type="match status" value="1"/>
</dbReference>
<feature type="binding site" evidence="7">
    <location>
        <position position="167"/>
    </location>
    <ligand>
        <name>2-oxoglutarate</name>
        <dbReference type="ChEBI" id="CHEBI:16810"/>
    </ligand>
</feature>
<evidence type="ECO:0000259" key="8">
    <source>
        <dbReference type="PROSITE" id="PS51471"/>
    </source>
</evidence>
<dbReference type="OrthoDB" id="9812472at2"/>
<evidence type="ECO:0000256" key="7">
    <source>
        <dbReference type="HAMAP-Rule" id="MF_00657"/>
    </source>
</evidence>
<evidence type="ECO:0000256" key="2">
    <source>
        <dbReference type="ARBA" id="ARBA00022723"/>
    </source>
</evidence>
<evidence type="ECO:0000313" key="9">
    <source>
        <dbReference type="EMBL" id="OOZ40808.1"/>
    </source>
</evidence>
<gene>
    <name evidence="9" type="ORF">BOW53_06210</name>
</gene>
<keyword evidence="3 7" id="KW-0847">Vitamin C</keyword>
<dbReference type="InterPro" id="IPR005123">
    <property type="entry name" value="Oxoglu/Fe-dep_dioxygenase_dom"/>
</dbReference>
<dbReference type="GO" id="GO:0006974">
    <property type="term" value="P:DNA damage response"/>
    <property type="evidence" value="ECO:0007669"/>
    <property type="project" value="TreeGrafter"/>
</dbReference>